<dbReference type="EMBL" id="ADGH01000018">
    <property type="protein sequence ID" value="EHG23497.1"/>
    <property type="molecule type" value="Genomic_DNA"/>
</dbReference>
<dbReference type="Proteomes" id="UP000003175">
    <property type="component" value="Unassembled WGS sequence"/>
</dbReference>
<proteinExistence type="predicted"/>
<keyword evidence="3" id="KW-1185">Reference proteome</keyword>
<evidence type="ECO:0000259" key="1">
    <source>
        <dbReference type="Pfam" id="PF01370"/>
    </source>
</evidence>
<dbReference type="InterPro" id="IPR036291">
    <property type="entry name" value="NAD(P)-bd_dom_sf"/>
</dbReference>
<feature type="domain" description="NAD-dependent epimerase/dehydratase" evidence="1">
    <location>
        <begin position="19"/>
        <end position="230"/>
    </location>
</feature>
<dbReference type="InterPro" id="IPR050177">
    <property type="entry name" value="Lipid_A_modif_metabolic_enz"/>
</dbReference>
<dbReference type="SUPFAM" id="SSF51735">
    <property type="entry name" value="NAD(P)-binding Rossmann-fold domains"/>
    <property type="match status" value="1"/>
</dbReference>
<dbReference type="Pfam" id="PF01370">
    <property type="entry name" value="Epimerase"/>
    <property type="match status" value="1"/>
</dbReference>
<sequence length="302" mass="34438">MQRLIYGVFGEEEKMTYRALLTGGTGFIGGYLARCLLDDGWQLSAVVRTSSNVEFLSADMKEQIALYNADRMDLRDIVREAAPDVVFHLAAYYTTIHAYEEIDELIASNVTFGTKLLDAMDQNNVHNFVYARSSWQHYRDDSNEPANLYAASKEAFDAIVKFYIAARGLQAISLTLFDTYGDHDRRNKLLAILPKLAAEGRRLALSPGEQQVDFIHVEDVAQAFLLAGTYLMKGRTDLCGDYVISSGKCVTLRELVRRYELLCGEKMPVDWGERPYREREIMIPWRGGRILPGWERKHKELM</sequence>
<organism evidence="2 3">
    <name type="scientific">Selenomonas noxia F0398</name>
    <dbReference type="NCBI Taxonomy" id="702437"/>
    <lineage>
        <taxon>Bacteria</taxon>
        <taxon>Bacillati</taxon>
        <taxon>Bacillota</taxon>
        <taxon>Negativicutes</taxon>
        <taxon>Selenomonadales</taxon>
        <taxon>Selenomonadaceae</taxon>
        <taxon>Selenomonas</taxon>
    </lineage>
</organism>
<dbReference type="Gene3D" id="3.40.50.720">
    <property type="entry name" value="NAD(P)-binding Rossmann-like Domain"/>
    <property type="match status" value="1"/>
</dbReference>
<protein>
    <recommendedName>
        <fullName evidence="1">NAD-dependent epimerase/dehydratase domain-containing protein</fullName>
    </recommendedName>
</protein>
<comment type="caution">
    <text evidence="2">The sequence shown here is derived from an EMBL/GenBank/DDBJ whole genome shotgun (WGS) entry which is preliminary data.</text>
</comment>
<evidence type="ECO:0000313" key="3">
    <source>
        <dbReference type="Proteomes" id="UP000003175"/>
    </source>
</evidence>
<name>A0ABP2MNC6_9FIRM</name>
<gene>
    <name evidence="2" type="ORF">HMPREF9432_01773</name>
</gene>
<evidence type="ECO:0000313" key="2">
    <source>
        <dbReference type="EMBL" id="EHG23497.1"/>
    </source>
</evidence>
<accession>A0ABP2MNC6</accession>
<reference evidence="2 3" key="1">
    <citation type="submission" date="2011-08" db="EMBL/GenBank/DDBJ databases">
        <title>The Genome Sequence of Selenomonas noxia F0398.</title>
        <authorList>
            <consortium name="The Broad Institute Genome Sequencing Platform"/>
            <person name="Earl A."/>
            <person name="Ward D."/>
            <person name="Feldgarden M."/>
            <person name="Gevers D."/>
            <person name="Izard J."/>
            <person name="Ganesan A."/>
            <person name="Blanton J.M."/>
            <person name="Baranova O.V."/>
            <person name="Tanner A.C."/>
            <person name="Dewhirst F.E."/>
            <person name="Young S.K."/>
            <person name="Zeng Q."/>
            <person name="Gargeya S."/>
            <person name="Fitzgerald M."/>
            <person name="Haas B."/>
            <person name="Abouelleil A."/>
            <person name="Alvarado L."/>
            <person name="Arachchi H.M."/>
            <person name="Berlin A."/>
            <person name="Brown A."/>
            <person name="Chapman S.B."/>
            <person name="Chen Z."/>
            <person name="Dunbar C."/>
            <person name="Freedman E."/>
            <person name="Gearin G."/>
            <person name="Gellesch M."/>
            <person name="Goldberg J."/>
            <person name="Griggs A."/>
            <person name="Gujja S."/>
            <person name="Heiman D."/>
            <person name="Howarth C."/>
            <person name="Larson L."/>
            <person name="Lui A."/>
            <person name="MacDonald P.J.P."/>
            <person name="Montmayeur A."/>
            <person name="Murphy C."/>
            <person name="Neiman D."/>
            <person name="Pearson M."/>
            <person name="Priest M."/>
            <person name="Roberts A."/>
            <person name="Saif S."/>
            <person name="Shea T."/>
            <person name="Shenoy N."/>
            <person name="Sisk P."/>
            <person name="Stolte C."/>
            <person name="Sykes S."/>
            <person name="Wortman J."/>
            <person name="Nusbaum C."/>
            <person name="Birren B."/>
        </authorList>
    </citation>
    <scope>NUCLEOTIDE SEQUENCE [LARGE SCALE GENOMIC DNA]</scope>
    <source>
        <strain evidence="2 3">F0398</strain>
    </source>
</reference>
<dbReference type="InterPro" id="IPR001509">
    <property type="entry name" value="Epimerase_deHydtase"/>
</dbReference>
<dbReference type="PANTHER" id="PTHR43245">
    <property type="entry name" value="BIFUNCTIONAL POLYMYXIN RESISTANCE PROTEIN ARNA"/>
    <property type="match status" value="1"/>
</dbReference>